<organism evidence="1 2">
    <name type="scientific">Anaerocolumna chitinilytica</name>
    <dbReference type="NCBI Taxonomy" id="1727145"/>
    <lineage>
        <taxon>Bacteria</taxon>
        <taxon>Bacillati</taxon>
        <taxon>Bacillota</taxon>
        <taxon>Clostridia</taxon>
        <taxon>Lachnospirales</taxon>
        <taxon>Lachnospiraceae</taxon>
        <taxon>Anaerocolumna</taxon>
    </lineage>
</organism>
<dbReference type="KEGG" id="acht:bsdcttw_44700"/>
<accession>A0A7M3SA12</accession>
<evidence type="ECO:0000313" key="2">
    <source>
        <dbReference type="Proteomes" id="UP000515703"/>
    </source>
</evidence>
<dbReference type="Proteomes" id="UP000515703">
    <property type="component" value="Chromosome"/>
</dbReference>
<dbReference type="EMBL" id="AP023368">
    <property type="protein sequence ID" value="BCK01430.1"/>
    <property type="molecule type" value="Genomic_DNA"/>
</dbReference>
<dbReference type="GO" id="GO:0009295">
    <property type="term" value="C:nucleoid"/>
    <property type="evidence" value="ECO:0007669"/>
    <property type="project" value="InterPro"/>
</dbReference>
<reference evidence="1 2" key="2">
    <citation type="submission" date="2020-08" db="EMBL/GenBank/DDBJ databases">
        <authorList>
            <person name="Ueki A."/>
            <person name="Tonouchi A."/>
        </authorList>
    </citation>
    <scope>NUCLEOTIDE SEQUENCE [LARGE SCALE GENOMIC DNA]</scope>
    <source>
        <strain evidence="1 2">CTTW</strain>
    </source>
</reference>
<dbReference type="RefSeq" id="WP_185256996.1">
    <property type="nucleotide sequence ID" value="NZ_AP023368.1"/>
</dbReference>
<reference evidence="1 2" key="1">
    <citation type="submission" date="2020-08" db="EMBL/GenBank/DDBJ databases">
        <title>Draft genome sequencing of an Anaerocolumna strain isolated from anoxic soil subjected to BSD treatment.</title>
        <authorList>
            <person name="Uek A."/>
            <person name="Tonouchi A."/>
        </authorList>
    </citation>
    <scope>NUCLEOTIDE SEQUENCE [LARGE SCALE GENOMIC DNA]</scope>
    <source>
        <strain evidence="1 2">CTTW</strain>
    </source>
</reference>
<evidence type="ECO:0008006" key="3">
    <source>
        <dbReference type="Google" id="ProtNLM"/>
    </source>
</evidence>
<dbReference type="AlphaFoldDB" id="A0A7M3SA12"/>
<sequence>MERDEIIIRNAVMHILNSNNCQLEFSDTLLELSPDINDFLRNHIYRIMDSDDTKKCTFTDDSEVLQLVEAFQEETLLMDSQMLAYKLYEIMNQNIDIPAADLFVVTFQVAGSIYLAILKMNYKETYIHRIEKYGTEVRNTVTKQKAALPSISAKLTEAAVINMNTLEIGLIEKKYDINGIKVNYFSNIFLQCIPQLSNKTKLNIVNKAVDQINAKYYEDDFRKAMEYKSLVYESNLDSGYINTDEIAEELFQEPEIRQEFTEKLKKYNLNSTPIQAKKAATVKKFERQQLITDQGIEIIIPMEEYNSRPNVFITNNPDGTQEITIKNISCISAR</sequence>
<proteinExistence type="predicted"/>
<gene>
    <name evidence="1" type="ORF">bsdcttw_44700</name>
</gene>
<keyword evidence="2" id="KW-1185">Reference proteome</keyword>
<dbReference type="InterPro" id="IPR007358">
    <property type="entry name" value="Nucleoid_associated_NdpA"/>
</dbReference>
<evidence type="ECO:0000313" key="1">
    <source>
        <dbReference type="EMBL" id="BCK01430.1"/>
    </source>
</evidence>
<dbReference type="Pfam" id="PF04245">
    <property type="entry name" value="NA37"/>
    <property type="match status" value="1"/>
</dbReference>
<name>A0A7M3SA12_9FIRM</name>
<protein>
    <recommendedName>
        <fullName evidence="3">Nucleoid-associated protein</fullName>
    </recommendedName>
</protein>